<keyword evidence="1" id="KW-0472">Membrane</keyword>
<accession>A0A1H5TGZ0</accession>
<proteinExistence type="predicted"/>
<keyword evidence="1" id="KW-0812">Transmembrane</keyword>
<name>A0A1H5TGZ0_9FLAO</name>
<dbReference type="RefSeq" id="WP_103912498.1">
    <property type="nucleotide sequence ID" value="NZ_FNUS01000001.1"/>
</dbReference>
<keyword evidence="1" id="KW-1133">Transmembrane helix</keyword>
<protein>
    <submittedName>
        <fullName evidence="2">Uncharacterized protein</fullName>
    </submittedName>
</protein>
<dbReference type="Proteomes" id="UP000236738">
    <property type="component" value="Unassembled WGS sequence"/>
</dbReference>
<dbReference type="AlphaFoldDB" id="A0A1H5TGZ0"/>
<keyword evidence="3" id="KW-1185">Reference proteome</keyword>
<evidence type="ECO:0000313" key="3">
    <source>
        <dbReference type="Proteomes" id="UP000236738"/>
    </source>
</evidence>
<dbReference type="EMBL" id="FNUS01000001">
    <property type="protein sequence ID" value="SEF62079.1"/>
    <property type="molecule type" value="Genomic_DNA"/>
</dbReference>
<evidence type="ECO:0000313" key="2">
    <source>
        <dbReference type="EMBL" id="SEF62079.1"/>
    </source>
</evidence>
<feature type="transmembrane region" description="Helical" evidence="1">
    <location>
        <begin position="6"/>
        <end position="25"/>
    </location>
</feature>
<organism evidence="2 3">
    <name type="scientific">Halpernia humi</name>
    <dbReference type="NCBI Taxonomy" id="493375"/>
    <lineage>
        <taxon>Bacteria</taxon>
        <taxon>Pseudomonadati</taxon>
        <taxon>Bacteroidota</taxon>
        <taxon>Flavobacteriia</taxon>
        <taxon>Flavobacteriales</taxon>
        <taxon>Weeksellaceae</taxon>
        <taxon>Chryseobacterium group</taxon>
        <taxon>Halpernia</taxon>
    </lineage>
</organism>
<dbReference type="OrthoDB" id="1454206at2"/>
<reference evidence="3" key="1">
    <citation type="submission" date="2016-10" db="EMBL/GenBank/DDBJ databases">
        <authorList>
            <person name="Varghese N."/>
            <person name="Submissions S."/>
        </authorList>
    </citation>
    <scope>NUCLEOTIDE SEQUENCE [LARGE SCALE GENOMIC DNA]</scope>
    <source>
        <strain evidence="3">DSM 21580</strain>
    </source>
</reference>
<evidence type="ECO:0000256" key="1">
    <source>
        <dbReference type="SAM" id="Phobius"/>
    </source>
</evidence>
<sequence length="155" mass="17853">MPNNKVNYKSIFLQSFLGVIGYFIFQSFNKKSVLSLGIGSADFTDYQPKYFTKQEYFKNFDIAAAYLKNWYGLSRIMDKIRIAFGSPVLISRGYEKPTNENLNDYNQCLAVDLTPQNKDVVKFKNTVQSLIDSNQIQLSEFIPLTNNNFKITVNL</sequence>
<gene>
    <name evidence="2" type="ORF">SAMN05421847_0472</name>
</gene>